<organism evidence="1 2">
    <name type="scientific">Gossypium schwendimanii</name>
    <name type="common">Cotton</name>
    <dbReference type="NCBI Taxonomy" id="34291"/>
    <lineage>
        <taxon>Eukaryota</taxon>
        <taxon>Viridiplantae</taxon>
        <taxon>Streptophyta</taxon>
        <taxon>Embryophyta</taxon>
        <taxon>Tracheophyta</taxon>
        <taxon>Spermatophyta</taxon>
        <taxon>Magnoliopsida</taxon>
        <taxon>eudicotyledons</taxon>
        <taxon>Gunneridae</taxon>
        <taxon>Pentapetalae</taxon>
        <taxon>rosids</taxon>
        <taxon>malvids</taxon>
        <taxon>Malvales</taxon>
        <taxon>Malvaceae</taxon>
        <taxon>Malvoideae</taxon>
        <taxon>Gossypium</taxon>
    </lineage>
</organism>
<dbReference type="EMBL" id="JABFAF010273502">
    <property type="protein sequence ID" value="MBA0878934.1"/>
    <property type="molecule type" value="Genomic_DNA"/>
</dbReference>
<gene>
    <name evidence="1" type="ORF">Goshw_007943</name>
</gene>
<sequence>MVAETLMGIVSLSIFTSLSGPPIYIPTHNEFQWTSYEDPAIRAIIPDEYFQNPNAWHVKVALVNYATISMAPEVLDDHHKIDLRGEAAAITCPKGTTWPFKSKKKRQQCKLINEAQTITRPIINTHTITKLNNSTDTVTEPTVQLTIPTTQPFQMMP</sequence>
<evidence type="ECO:0000313" key="1">
    <source>
        <dbReference type="EMBL" id="MBA0878934.1"/>
    </source>
</evidence>
<dbReference type="AlphaFoldDB" id="A0A7J9N6W6"/>
<accession>A0A7J9N6W6</accession>
<keyword evidence="2" id="KW-1185">Reference proteome</keyword>
<feature type="non-terminal residue" evidence="1">
    <location>
        <position position="157"/>
    </location>
</feature>
<evidence type="ECO:0000313" key="2">
    <source>
        <dbReference type="Proteomes" id="UP000593576"/>
    </source>
</evidence>
<proteinExistence type="predicted"/>
<reference evidence="1 2" key="1">
    <citation type="journal article" date="2019" name="Genome Biol. Evol.">
        <title>Insights into the evolution of the New World diploid cottons (Gossypium, subgenus Houzingenia) based on genome sequencing.</title>
        <authorList>
            <person name="Grover C.E."/>
            <person name="Arick M.A. 2nd"/>
            <person name="Thrash A."/>
            <person name="Conover J.L."/>
            <person name="Sanders W.S."/>
            <person name="Peterson D.G."/>
            <person name="Frelichowski J.E."/>
            <person name="Scheffler J.A."/>
            <person name="Scheffler B.E."/>
            <person name="Wendel J.F."/>
        </authorList>
    </citation>
    <scope>NUCLEOTIDE SEQUENCE [LARGE SCALE GENOMIC DNA]</scope>
    <source>
        <strain evidence="1">1</strain>
        <tissue evidence="1">Leaf</tissue>
    </source>
</reference>
<protein>
    <submittedName>
        <fullName evidence="1">Uncharacterized protein</fullName>
    </submittedName>
</protein>
<dbReference type="Proteomes" id="UP000593576">
    <property type="component" value="Unassembled WGS sequence"/>
</dbReference>
<dbReference type="OrthoDB" id="1751334at2759"/>
<comment type="caution">
    <text evidence="1">The sequence shown here is derived from an EMBL/GenBank/DDBJ whole genome shotgun (WGS) entry which is preliminary data.</text>
</comment>
<name>A0A7J9N6W6_GOSSC</name>